<proteinExistence type="predicted"/>
<dbReference type="EMBL" id="WAIE01000001">
    <property type="protein sequence ID" value="KAB1443344.1"/>
    <property type="molecule type" value="Genomic_DNA"/>
</dbReference>
<protein>
    <submittedName>
        <fullName evidence="2">YkgJ family cysteine cluster protein</fullName>
    </submittedName>
</protein>
<evidence type="ECO:0000256" key="1">
    <source>
        <dbReference type="SAM" id="MobiDB-lite"/>
    </source>
</evidence>
<comment type="caution">
    <text evidence="2">The sequence shown here is derived from an EMBL/GenBank/DDBJ whole genome shotgun (WGS) entry which is preliminary data.</text>
</comment>
<accession>A0A6N6N5K7</accession>
<dbReference type="AlphaFoldDB" id="A0A6N6N5K7"/>
<dbReference type="RefSeq" id="WP_151149697.1">
    <property type="nucleotide sequence ID" value="NZ_WAIE01000001.1"/>
</dbReference>
<name>A0A6N6N5K7_9BACT</name>
<keyword evidence="3" id="KW-1185">Reference proteome</keyword>
<dbReference type="OrthoDB" id="9810361at2"/>
<feature type="region of interest" description="Disordered" evidence="1">
    <location>
        <begin position="214"/>
        <end position="238"/>
    </location>
</feature>
<gene>
    <name evidence="2" type="ORF">F8A88_03545</name>
</gene>
<reference evidence="2 3" key="1">
    <citation type="journal article" date="2017" name="Int. J. Syst. Evol. Microbiol.">
        <title>Desulfovibrio senegalensis sp. nov., a mesophilic sulfate reducer isolated from marine sediment.</title>
        <authorList>
            <person name="Thioye A."/>
            <person name="Gam Z.B.A."/>
            <person name="Mbengue M."/>
            <person name="Cayol J.L."/>
            <person name="Joseph-Bartoli M."/>
            <person name="Toure-Kane C."/>
            <person name="Labat M."/>
        </authorList>
    </citation>
    <scope>NUCLEOTIDE SEQUENCE [LARGE SCALE GENOMIC DNA]</scope>
    <source>
        <strain evidence="2 3">DSM 101509</strain>
    </source>
</reference>
<evidence type="ECO:0000313" key="2">
    <source>
        <dbReference type="EMBL" id="KAB1443344.1"/>
    </source>
</evidence>
<evidence type="ECO:0000313" key="3">
    <source>
        <dbReference type="Proteomes" id="UP000438699"/>
    </source>
</evidence>
<feature type="compositionally biased region" description="Low complexity" evidence="1">
    <location>
        <begin position="225"/>
        <end position="238"/>
    </location>
</feature>
<sequence length="273" mass="30088">MALDFTEYFKKYEELVAEVDNLFARFEKDFPDKVKCEKGCCDCCYALFDLSLVESLYINHHFTKTFSGMGRTGIMDASDKYDRQVFKLKRKLFKSSQKGLTPQEVMEEVARTRIRCPLLGEGDLCVMYDKRPLTCRLYGVPTAIAGQGHTCAKSGFVAGEKYPTVQMDALHDRLLAISQEIADSISTRYAQLGDMLMPVSTALMTEFSDSFLGVRTGTPKQAPQAEQPESVAPASSAPASEACASCTEDKSKCQTCSENSFSVVLGGKGDGKE</sequence>
<organism evidence="2 3">
    <name type="scientific">Pseudodesulfovibrio senegalensis</name>
    <dbReference type="NCBI Taxonomy" id="1721087"/>
    <lineage>
        <taxon>Bacteria</taxon>
        <taxon>Pseudomonadati</taxon>
        <taxon>Thermodesulfobacteriota</taxon>
        <taxon>Desulfovibrionia</taxon>
        <taxon>Desulfovibrionales</taxon>
        <taxon>Desulfovibrionaceae</taxon>
    </lineage>
</organism>
<dbReference type="Proteomes" id="UP000438699">
    <property type="component" value="Unassembled WGS sequence"/>
</dbReference>